<dbReference type="CDD" id="cd07433">
    <property type="entry name" value="PHP_PolIIIA_DnaE1"/>
    <property type="match status" value="1"/>
</dbReference>
<evidence type="ECO:0000259" key="10">
    <source>
        <dbReference type="SMART" id="SM00481"/>
    </source>
</evidence>
<evidence type="ECO:0000256" key="2">
    <source>
        <dbReference type="ARBA" id="ARBA00012417"/>
    </source>
</evidence>
<dbReference type="Pfam" id="PF02811">
    <property type="entry name" value="PHP"/>
    <property type="match status" value="1"/>
</dbReference>
<reference evidence="11 12" key="1">
    <citation type="submission" date="2016-10" db="EMBL/GenBank/DDBJ databases">
        <authorList>
            <person name="de Groot N.N."/>
        </authorList>
    </citation>
    <scope>NUCLEOTIDE SEQUENCE [LARGE SCALE GENOMIC DNA]</scope>
    <source>
        <strain evidence="11 12">DSM 23609</strain>
    </source>
</reference>
<keyword evidence="8" id="KW-0239">DNA-directed DNA polymerase</keyword>
<keyword evidence="7" id="KW-0235">DNA replication</keyword>
<dbReference type="InterPro" id="IPR049821">
    <property type="entry name" value="PolIIIA_DnaE1_PHP"/>
</dbReference>
<proteinExistence type="predicted"/>
<evidence type="ECO:0000313" key="12">
    <source>
        <dbReference type="Proteomes" id="UP000199771"/>
    </source>
</evidence>
<evidence type="ECO:0000256" key="9">
    <source>
        <dbReference type="ARBA" id="ARBA00049244"/>
    </source>
</evidence>
<dbReference type="SUPFAM" id="SSF89550">
    <property type="entry name" value="PHP domain-like"/>
    <property type="match status" value="1"/>
</dbReference>
<dbReference type="Pfam" id="PF07733">
    <property type="entry name" value="DNA_pol3_alpha"/>
    <property type="match status" value="1"/>
</dbReference>
<evidence type="ECO:0000256" key="1">
    <source>
        <dbReference type="ARBA" id="ARBA00004496"/>
    </source>
</evidence>
<keyword evidence="5" id="KW-0808">Transferase</keyword>
<dbReference type="InterPro" id="IPR003141">
    <property type="entry name" value="Pol/His_phosphatase_N"/>
</dbReference>
<keyword evidence="6" id="KW-0548">Nucleotidyltransferase</keyword>
<keyword evidence="4" id="KW-0963">Cytoplasm</keyword>
<protein>
    <recommendedName>
        <fullName evidence="3">DNA polymerase III subunit alpha</fullName>
        <ecNumber evidence="2">2.7.7.7</ecNumber>
    </recommendedName>
</protein>
<dbReference type="InterPro" id="IPR004013">
    <property type="entry name" value="PHP_dom"/>
</dbReference>
<dbReference type="GO" id="GO:0008408">
    <property type="term" value="F:3'-5' exonuclease activity"/>
    <property type="evidence" value="ECO:0007669"/>
    <property type="project" value="InterPro"/>
</dbReference>
<sequence length="1203" mass="133526">MFVHLRVHTEYSLTDGIVRVEPPKRKGGGVGATLTSRAAELGFPAVAITDRSNLFAMVKFYKAAESVGIKPIIGADLWLEERMPQEPPERLTLLVQNDEGYRNLARLISLGYTDGQIRGQPLIRWDWLAAHAGGLIALSGRDGAIFRAAQVDQVGPALDALQRLSALFPDRLYLEIARCQRPGDEEWVAAACALSRHSGVPVVATNDVCFLERDDFEAHEARVCIAQGRVLADDKRPREYTPEQYLKSAEQMAELFADIPAALENTVEIARRCSLTLKFAPPYHLPNFPVPEGYDTDSWLLKRAHEGLQERFAELRATAGLSASEDEYRQRLDYELGIIEKMGFAGYFLVVSDFIQWAKTHGCPVGPGRGSGAGSLVAYAIRITDLDPLPYNLLFERFLNPERVSMPDFDVDFCMDNRDRVIEYVTQKYGRDHVGQIITYATMAARGVIRDVARVLGHGYGFGDAIAKLVPATPGATLVDALETVPELKRRYETEDDTRAVLDLGLALEGITRGVGVHAGGVVIAPKPLTDYAPVYCEPGGVGLRTQFDMKDLEAIGLVKFDFLGLKTLTIIQEAVDTIRRNRGVALDMLKLPLDDPQTYALYASGETTAVFQMESPGMQRAARDLKPDTFEDIIALVSLYRPGPMELIPEYCARKRGEAKVEYLHPDMEPVLSPTYGIFVYQEQVMQVAQRLAGYTLGGADLLRRAMGKKKPEEMAQQREIFRKGAQTRGISAEVADSIFDLMEKFANYGFNKSHAAAYALVSYQTAWLKTHYPAEFMAAVMSCEMAHTDTVVAMRDECRLRMGLTVLPPDINQSQIRFTVPAPRQIRYGLGAIKGVGEGALEGIIAERQANGPFKDLFDFCRRIDTRKVNKRVLEALIFSGALDCLGLNRASLHRSLPKALQFAEAAARRASSGQEDLFGSAGDAPAESLHIEPELAPEWSARELLARERETLGFYQSAHPLDPYAEMIDEICSGRLPELVRAQLSSSPPPLGSDGKPVWPTRSKSMFAAWVKDVRFFKGDATSEGRSARPSYKITLEDGGIEIACWVDADAFARVQSFVKPDGLVFVIAEIGIAPARDDREPEPRLYAPEFLGFDQVLREYAQRLTLDWRRPLAELSPLRRLLMPRRSADGVPVSVRYGNAKAACMLDFSSEWRVRLDDELLQQLQQLLGSDCVKVSYRKYVAPVSERRFAAAGGAFDDE</sequence>
<evidence type="ECO:0000256" key="7">
    <source>
        <dbReference type="ARBA" id="ARBA00022705"/>
    </source>
</evidence>
<dbReference type="InterPro" id="IPR040982">
    <property type="entry name" value="DNA_pol3_finger"/>
</dbReference>
<evidence type="ECO:0000256" key="6">
    <source>
        <dbReference type="ARBA" id="ARBA00022695"/>
    </source>
</evidence>
<evidence type="ECO:0000256" key="4">
    <source>
        <dbReference type="ARBA" id="ARBA00022490"/>
    </source>
</evidence>
<dbReference type="Gene3D" id="3.20.20.140">
    <property type="entry name" value="Metal-dependent hydrolases"/>
    <property type="match status" value="1"/>
</dbReference>
<dbReference type="EC" id="2.7.7.7" evidence="2"/>
<dbReference type="AlphaFoldDB" id="A0A1I2HP45"/>
<dbReference type="FunFam" id="1.10.150.870:FF:000001">
    <property type="entry name" value="DNA polymerase III subunit alpha"/>
    <property type="match status" value="1"/>
</dbReference>
<dbReference type="InterPro" id="IPR029460">
    <property type="entry name" value="DNAPol_HHH"/>
</dbReference>
<dbReference type="OrthoDB" id="9803237at2"/>
<feature type="domain" description="Polymerase/histidinol phosphatase N-terminal" evidence="10">
    <location>
        <begin position="3"/>
        <end position="81"/>
    </location>
</feature>
<evidence type="ECO:0000313" key="11">
    <source>
        <dbReference type="EMBL" id="SFF30121.1"/>
    </source>
</evidence>
<dbReference type="GO" id="GO:0003887">
    <property type="term" value="F:DNA-directed DNA polymerase activity"/>
    <property type="evidence" value="ECO:0007669"/>
    <property type="project" value="UniProtKB-KW"/>
</dbReference>
<dbReference type="InterPro" id="IPR011708">
    <property type="entry name" value="DNA_pol3_alpha_NTPase_dom"/>
</dbReference>
<dbReference type="Gene3D" id="1.10.10.1600">
    <property type="entry name" value="Bacterial DNA polymerase III alpha subunit, thumb domain"/>
    <property type="match status" value="1"/>
</dbReference>
<dbReference type="PANTHER" id="PTHR32294">
    <property type="entry name" value="DNA POLYMERASE III SUBUNIT ALPHA"/>
    <property type="match status" value="1"/>
</dbReference>
<dbReference type="NCBIfam" id="NF004226">
    <property type="entry name" value="PRK05673.1"/>
    <property type="match status" value="1"/>
</dbReference>
<dbReference type="InterPro" id="IPR004805">
    <property type="entry name" value="DnaE2/DnaE/PolC"/>
</dbReference>
<dbReference type="RefSeq" id="WP_091530839.1">
    <property type="nucleotide sequence ID" value="NZ_FOOC01000002.1"/>
</dbReference>
<dbReference type="Pfam" id="PF20914">
    <property type="entry name" value="DNA_pol_IIIA_C"/>
    <property type="match status" value="1"/>
</dbReference>
<dbReference type="GO" id="GO:0006260">
    <property type="term" value="P:DNA replication"/>
    <property type="evidence" value="ECO:0007669"/>
    <property type="project" value="UniProtKB-KW"/>
</dbReference>
<dbReference type="Gene3D" id="1.10.150.870">
    <property type="match status" value="1"/>
</dbReference>
<dbReference type="InterPro" id="IPR016195">
    <property type="entry name" value="Pol/histidinol_Pase-like"/>
</dbReference>
<dbReference type="Pfam" id="PF14579">
    <property type="entry name" value="HHH_6"/>
    <property type="match status" value="1"/>
</dbReference>
<comment type="subcellular location">
    <subcellularLocation>
        <location evidence="1">Cytoplasm</location>
    </subcellularLocation>
</comment>
<evidence type="ECO:0000256" key="8">
    <source>
        <dbReference type="ARBA" id="ARBA00022932"/>
    </source>
</evidence>
<name>A0A1I2HP45_9GAMM</name>
<dbReference type="GO" id="GO:0005737">
    <property type="term" value="C:cytoplasm"/>
    <property type="evidence" value="ECO:0007669"/>
    <property type="project" value="UniProtKB-SubCell"/>
</dbReference>
<evidence type="ECO:0000256" key="5">
    <source>
        <dbReference type="ARBA" id="ARBA00022679"/>
    </source>
</evidence>
<dbReference type="EMBL" id="FOOC01000002">
    <property type="protein sequence ID" value="SFF30121.1"/>
    <property type="molecule type" value="Genomic_DNA"/>
</dbReference>
<dbReference type="InterPro" id="IPR041931">
    <property type="entry name" value="DNA_pol3_alpha_thumb_dom"/>
</dbReference>
<evidence type="ECO:0000256" key="3">
    <source>
        <dbReference type="ARBA" id="ARBA00019114"/>
    </source>
</evidence>
<organism evidence="11 12">
    <name type="scientific">Fontimonas thermophila</name>
    <dbReference type="NCBI Taxonomy" id="1076937"/>
    <lineage>
        <taxon>Bacteria</taxon>
        <taxon>Pseudomonadati</taxon>
        <taxon>Pseudomonadota</taxon>
        <taxon>Gammaproteobacteria</taxon>
        <taxon>Nevskiales</taxon>
        <taxon>Nevskiaceae</taxon>
        <taxon>Fontimonas</taxon>
    </lineage>
</organism>
<dbReference type="NCBIfam" id="TIGR00594">
    <property type="entry name" value="polc"/>
    <property type="match status" value="1"/>
</dbReference>
<gene>
    <name evidence="11" type="ORF">SAMN04488120_10222</name>
</gene>
<dbReference type="InterPro" id="IPR048472">
    <property type="entry name" value="DNA_pol_IIIA_C"/>
</dbReference>
<comment type="catalytic activity">
    <reaction evidence="9">
        <text>DNA(n) + a 2'-deoxyribonucleoside 5'-triphosphate = DNA(n+1) + diphosphate</text>
        <dbReference type="Rhea" id="RHEA:22508"/>
        <dbReference type="Rhea" id="RHEA-COMP:17339"/>
        <dbReference type="Rhea" id="RHEA-COMP:17340"/>
        <dbReference type="ChEBI" id="CHEBI:33019"/>
        <dbReference type="ChEBI" id="CHEBI:61560"/>
        <dbReference type="ChEBI" id="CHEBI:173112"/>
        <dbReference type="EC" id="2.7.7.7"/>
    </reaction>
</comment>
<accession>A0A1I2HP45</accession>
<dbReference type="STRING" id="1076937.SAMN04488120_10222"/>
<dbReference type="Proteomes" id="UP000199771">
    <property type="component" value="Unassembled WGS sequence"/>
</dbReference>
<keyword evidence="12" id="KW-1185">Reference proteome</keyword>
<dbReference type="PANTHER" id="PTHR32294:SF0">
    <property type="entry name" value="DNA POLYMERASE III SUBUNIT ALPHA"/>
    <property type="match status" value="1"/>
</dbReference>
<dbReference type="SMART" id="SM00481">
    <property type="entry name" value="POLIIIAc"/>
    <property type="match status" value="1"/>
</dbReference>
<dbReference type="Pfam" id="PF17657">
    <property type="entry name" value="DNA_pol3_finger"/>
    <property type="match status" value="1"/>
</dbReference>